<organism evidence="3 4">
    <name type="scientific">Nocardiopsis sinuspersici</name>
    <dbReference type="NCBI Taxonomy" id="501010"/>
    <lineage>
        <taxon>Bacteria</taxon>
        <taxon>Bacillati</taxon>
        <taxon>Actinomycetota</taxon>
        <taxon>Actinomycetes</taxon>
        <taxon>Streptosporangiales</taxon>
        <taxon>Nocardiopsidaceae</taxon>
        <taxon>Nocardiopsis</taxon>
    </lineage>
</organism>
<evidence type="ECO:0000313" key="3">
    <source>
        <dbReference type="EMBL" id="NYH52229.1"/>
    </source>
</evidence>
<name>A0A7Y9XAY9_9ACTN</name>
<feature type="transmembrane region" description="Helical" evidence="2">
    <location>
        <begin position="51"/>
        <end position="70"/>
    </location>
</feature>
<comment type="caution">
    <text evidence="3">The sequence shown here is derived from an EMBL/GenBank/DDBJ whole genome shotgun (WGS) entry which is preliminary data.</text>
</comment>
<evidence type="ECO:0008006" key="5">
    <source>
        <dbReference type="Google" id="ProtNLM"/>
    </source>
</evidence>
<feature type="transmembrane region" description="Helical" evidence="2">
    <location>
        <begin position="135"/>
        <end position="168"/>
    </location>
</feature>
<evidence type="ECO:0000256" key="2">
    <source>
        <dbReference type="SAM" id="Phobius"/>
    </source>
</evidence>
<protein>
    <recommendedName>
        <fullName evidence="5">ABC transporter permease</fullName>
    </recommendedName>
</protein>
<dbReference type="Proteomes" id="UP000584931">
    <property type="component" value="Unassembled WGS sequence"/>
</dbReference>
<sequence length="287" mass="30193">MRPGRRPGRRADGRHGPGSAEAAGATGRRRSDLLREVAAEWVRQSSLRSTWWAVAAALAGMALFAALMGYTEWTRILENPDEADGRAFMRLTSQGHFYLVQFAVLILAALASTGEFTNRSVTSTLLWRPNRGTVLAARTLVTAGLAFVVGALATVVGVAVLAGFVGWYTDVDVAGALATALRAGVCMALFAVLFVGLGTALRSMSGTFTVGFLLLLGLPLVMQLSGVQMINDLAALMPGMAGIEFYAGGDVGFYTAPHDGPVNIAAVAGWALAAQIVAHTELRVRDV</sequence>
<keyword evidence="2" id="KW-0472">Membrane</keyword>
<feature type="transmembrane region" description="Helical" evidence="2">
    <location>
        <begin position="180"/>
        <end position="201"/>
    </location>
</feature>
<keyword evidence="2" id="KW-0812">Transmembrane</keyword>
<feature type="region of interest" description="Disordered" evidence="1">
    <location>
        <begin position="1"/>
        <end position="27"/>
    </location>
</feature>
<dbReference type="EMBL" id="JACCHL010000001">
    <property type="protein sequence ID" value="NYH52229.1"/>
    <property type="molecule type" value="Genomic_DNA"/>
</dbReference>
<keyword evidence="2" id="KW-1133">Transmembrane helix</keyword>
<reference evidence="3 4" key="1">
    <citation type="submission" date="2020-07" db="EMBL/GenBank/DDBJ databases">
        <title>Sequencing the genomes of 1000 actinobacteria strains.</title>
        <authorList>
            <person name="Klenk H.-P."/>
        </authorList>
    </citation>
    <scope>NUCLEOTIDE SEQUENCE [LARGE SCALE GENOMIC DNA]</scope>
    <source>
        <strain evidence="3 4">DSM 45278</strain>
    </source>
</reference>
<evidence type="ECO:0000256" key="1">
    <source>
        <dbReference type="SAM" id="MobiDB-lite"/>
    </source>
</evidence>
<feature type="transmembrane region" description="Helical" evidence="2">
    <location>
        <begin position="208"/>
        <end position="230"/>
    </location>
</feature>
<gene>
    <name evidence="3" type="ORF">HNR06_001818</name>
</gene>
<dbReference type="AlphaFoldDB" id="A0A7Y9XAY9"/>
<feature type="transmembrane region" description="Helical" evidence="2">
    <location>
        <begin position="96"/>
        <end position="114"/>
    </location>
</feature>
<evidence type="ECO:0000313" key="4">
    <source>
        <dbReference type="Proteomes" id="UP000584931"/>
    </source>
</evidence>
<accession>A0A7Y9XAY9</accession>
<proteinExistence type="predicted"/>